<sequence length="316" mass="34793">MNQPILCIGELLIDFFSNEVNTTLVETQTFTKKAGGAPANVCVAIAKLGGEAFFCGKVGDDPFGEFLSETLVRENVHTDLLVKDPSHSTTLAFVSLQKDGQRDFVFNRGADAYLTTEDVPNKFFKEMNIVHFGSATALLPGQLQETYKKILVDSKENNSYISFDPNFRSDLWSGQEKQFIQLANEFISNCDFLKVSDEELYLLTNEQEIAKAVTVLHQFGAKSIAVTLGKEGTYFSYNGKSTTIPSIPVQAIDTTGAGDAFVGAVLYQLGKVNNPHNLTFDEWHTIISFANKVGAKVCEKVSAIEALPTLDELEKF</sequence>
<evidence type="ECO:0000313" key="6">
    <source>
        <dbReference type="EMBL" id="RNC98960.1"/>
    </source>
</evidence>
<dbReference type="OrthoDB" id="9813569at2"/>
<proteinExistence type="inferred from homology"/>
<dbReference type="CDD" id="cd01167">
    <property type="entry name" value="bac_FRK"/>
    <property type="match status" value="1"/>
</dbReference>
<dbReference type="InterPro" id="IPR029056">
    <property type="entry name" value="Ribokinase-like"/>
</dbReference>
<dbReference type="Pfam" id="PF00294">
    <property type="entry name" value="PfkB"/>
    <property type="match status" value="1"/>
</dbReference>
<evidence type="ECO:0000256" key="2">
    <source>
        <dbReference type="ARBA" id="ARBA00022679"/>
    </source>
</evidence>
<name>A0A3M8HA38_9BACI</name>
<evidence type="ECO:0000256" key="3">
    <source>
        <dbReference type="ARBA" id="ARBA00022777"/>
    </source>
</evidence>
<dbReference type="InterPro" id="IPR050306">
    <property type="entry name" value="PfkB_Carbo_kinase"/>
</dbReference>
<comment type="caution">
    <text evidence="6">The sequence shown here is derived from an EMBL/GenBank/DDBJ whole genome shotgun (WGS) entry which is preliminary data.</text>
</comment>
<feature type="domain" description="Carbohydrate kinase PfkB" evidence="5">
    <location>
        <begin position="5"/>
        <end position="309"/>
    </location>
</feature>
<keyword evidence="2 4" id="KW-0808">Transferase</keyword>
<dbReference type="RefSeq" id="WP_122971973.1">
    <property type="nucleotide sequence ID" value="NZ_RHLQ01000019.1"/>
</dbReference>
<dbReference type="EMBL" id="RHLQ01000019">
    <property type="protein sequence ID" value="RNC98960.1"/>
    <property type="molecule type" value="Genomic_DNA"/>
</dbReference>
<dbReference type="Gene3D" id="3.40.1190.20">
    <property type="match status" value="1"/>
</dbReference>
<dbReference type="InterPro" id="IPR002173">
    <property type="entry name" value="Carboh/pur_kinase_PfkB_CS"/>
</dbReference>
<gene>
    <name evidence="6" type="ORF">EC501_09090</name>
</gene>
<dbReference type="PANTHER" id="PTHR43085:SF54">
    <property type="entry name" value="PUTATIVE-RELATED"/>
    <property type="match status" value="1"/>
</dbReference>
<dbReference type="AlphaFoldDB" id="A0A3M8HA38"/>
<evidence type="ECO:0000256" key="4">
    <source>
        <dbReference type="RuleBase" id="RU003704"/>
    </source>
</evidence>
<keyword evidence="3 4" id="KW-0418">Kinase</keyword>
<protein>
    <submittedName>
        <fullName evidence="6">Carbohydrate kinase</fullName>
    </submittedName>
</protein>
<keyword evidence="7" id="KW-1185">Reference proteome</keyword>
<accession>A0A3M8HA38</accession>
<dbReference type="GO" id="GO:0008865">
    <property type="term" value="F:fructokinase activity"/>
    <property type="evidence" value="ECO:0007669"/>
    <property type="project" value="UniProtKB-ARBA"/>
</dbReference>
<dbReference type="Proteomes" id="UP000279909">
    <property type="component" value="Unassembled WGS sequence"/>
</dbReference>
<organism evidence="6 7">
    <name type="scientific">Lysinibacillus halotolerans</name>
    <dbReference type="NCBI Taxonomy" id="1368476"/>
    <lineage>
        <taxon>Bacteria</taxon>
        <taxon>Bacillati</taxon>
        <taxon>Bacillota</taxon>
        <taxon>Bacilli</taxon>
        <taxon>Bacillales</taxon>
        <taxon>Bacillaceae</taxon>
        <taxon>Lysinibacillus</taxon>
    </lineage>
</organism>
<evidence type="ECO:0000313" key="7">
    <source>
        <dbReference type="Proteomes" id="UP000279909"/>
    </source>
</evidence>
<dbReference type="PANTHER" id="PTHR43085">
    <property type="entry name" value="HEXOKINASE FAMILY MEMBER"/>
    <property type="match status" value="1"/>
</dbReference>
<evidence type="ECO:0000259" key="5">
    <source>
        <dbReference type="Pfam" id="PF00294"/>
    </source>
</evidence>
<dbReference type="PRINTS" id="PR00990">
    <property type="entry name" value="RIBOKINASE"/>
</dbReference>
<evidence type="ECO:0000256" key="1">
    <source>
        <dbReference type="ARBA" id="ARBA00010688"/>
    </source>
</evidence>
<dbReference type="PROSITE" id="PS00584">
    <property type="entry name" value="PFKB_KINASES_2"/>
    <property type="match status" value="1"/>
</dbReference>
<dbReference type="SUPFAM" id="SSF53613">
    <property type="entry name" value="Ribokinase-like"/>
    <property type="match status" value="1"/>
</dbReference>
<comment type="similarity">
    <text evidence="1 4">Belongs to the carbohydrate kinase PfkB family.</text>
</comment>
<dbReference type="InterPro" id="IPR002139">
    <property type="entry name" value="Ribo/fructo_kinase"/>
</dbReference>
<dbReference type="InterPro" id="IPR011611">
    <property type="entry name" value="PfkB_dom"/>
</dbReference>
<reference evidence="6 7" key="1">
    <citation type="journal article" date="2014" name="Int. J. Syst. Evol. Microbiol.">
        <title>Lysinibacillus halotolerans sp. nov., isolated from saline-alkaline soil.</title>
        <authorList>
            <person name="Kong D."/>
            <person name="Wang Y."/>
            <person name="Zhao B."/>
            <person name="Li Y."/>
            <person name="Song J."/>
            <person name="Zhai Y."/>
            <person name="Zhang C."/>
            <person name="Wang H."/>
            <person name="Chen X."/>
            <person name="Zhao B."/>
            <person name="Ruan Z."/>
        </authorList>
    </citation>
    <scope>NUCLEOTIDE SEQUENCE [LARGE SCALE GENOMIC DNA]</scope>
    <source>
        <strain evidence="6 7">MCCC 1A12703</strain>
    </source>
</reference>
<dbReference type="GO" id="GO:0006000">
    <property type="term" value="P:fructose metabolic process"/>
    <property type="evidence" value="ECO:0007669"/>
    <property type="project" value="UniProtKB-ARBA"/>
</dbReference>